<evidence type="ECO:0000259" key="3">
    <source>
        <dbReference type="Pfam" id="PF19407"/>
    </source>
</evidence>
<feature type="region of interest" description="Disordered" evidence="1">
    <location>
        <begin position="1362"/>
        <end position="1392"/>
    </location>
</feature>
<accession>A0A1H1WAK4</accession>
<protein>
    <submittedName>
        <fullName evidence="4">Conserved repeat domain-containing protein</fullName>
    </submittedName>
</protein>
<organism evidence="4 5">
    <name type="scientific">Brevibacterium siliguriense</name>
    <dbReference type="NCBI Taxonomy" id="1136497"/>
    <lineage>
        <taxon>Bacteria</taxon>
        <taxon>Bacillati</taxon>
        <taxon>Actinomycetota</taxon>
        <taxon>Actinomycetes</taxon>
        <taxon>Micrococcales</taxon>
        <taxon>Brevibacteriaceae</taxon>
        <taxon>Brevibacterium</taxon>
    </lineage>
</organism>
<keyword evidence="2" id="KW-0472">Membrane</keyword>
<keyword evidence="2" id="KW-1133">Transmembrane helix</keyword>
<feature type="domain" description="DUF5979" evidence="3">
    <location>
        <begin position="2099"/>
        <end position="2202"/>
    </location>
</feature>
<feature type="region of interest" description="Disordered" evidence="1">
    <location>
        <begin position="477"/>
        <end position="510"/>
    </location>
</feature>
<dbReference type="STRING" id="1136497.SAMN04489752_2913"/>
<feature type="domain" description="DUF5979" evidence="3">
    <location>
        <begin position="2309"/>
        <end position="2413"/>
    </location>
</feature>
<feature type="transmembrane region" description="Helical" evidence="2">
    <location>
        <begin position="2910"/>
        <end position="2931"/>
    </location>
</feature>
<name>A0A1H1WAK4_9MICO</name>
<feature type="compositionally biased region" description="Polar residues" evidence="1">
    <location>
        <begin position="1310"/>
        <end position="1320"/>
    </location>
</feature>
<feature type="region of interest" description="Disordered" evidence="1">
    <location>
        <begin position="1940"/>
        <end position="1961"/>
    </location>
</feature>
<feature type="compositionally biased region" description="Acidic residues" evidence="1">
    <location>
        <begin position="2858"/>
        <end position="2868"/>
    </location>
</feature>
<evidence type="ECO:0000256" key="2">
    <source>
        <dbReference type="SAM" id="Phobius"/>
    </source>
</evidence>
<evidence type="ECO:0000313" key="4">
    <source>
        <dbReference type="EMBL" id="SDS94095.1"/>
    </source>
</evidence>
<feature type="domain" description="DUF5979" evidence="3">
    <location>
        <begin position="2648"/>
        <end position="2756"/>
    </location>
</feature>
<dbReference type="Pfam" id="PF19407">
    <property type="entry name" value="DUF5979"/>
    <property type="match status" value="10"/>
</dbReference>
<dbReference type="InterPro" id="IPR046022">
    <property type="entry name" value="DUF5979"/>
</dbReference>
<feature type="region of interest" description="Disordered" evidence="1">
    <location>
        <begin position="1283"/>
        <end position="1338"/>
    </location>
</feature>
<feature type="domain" description="DUF5979" evidence="3">
    <location>
        <begin position="2417"/>
        <end position="2529"/>
    </location>
</feature>
<feature type="compositionally biased region" description="Low complexity" evidence="1">
    <location>
        <begin position="1709"/>
        <end position="1719"/>
    </location>
</feature>
<feature type="domain" description="DUF5979" evidence="3">
    <location>
        <begin position="2206"/>
        <end position="2305"/>
    </location>
</feature>
<feature type="region of interest" description="Disordered" evidence="1">
    <location>
        <begin position="837"/>
        <end position="859"/>
    </location>
</feature>
<feature type="compositionally biased region" description="Polar residues" evidence="1">
    <location>
        <begin position="1607"/>
        <end position="1621"/>
    </location>
</feature>
<feature type="domain" description="DUF5979" evidence="3">
    <location>
        <begin position="1993"/>
        <end position="2095"/>
    </location>
</feature>
<keyword evidence="5" id="KW-1185">Reference proteome</keyword>
<dbReference type="Gene3D" id="2.60.40.1140">
    <property type="entry name" value="Collagen-binding surface protein Cna, B-type domain"/>
    <property type="match status" value="5"/>
</dbReference>
<feature type="compositionally biased region" description="Gly residues" evidence="1">
    <location>
        <begin position="2888"/>
        <end position="2900"/>
    </location>
</feature>
<sequence length="2935" mass="304567">MFRRKTPGSATSDWIGKRSKRIVSIVLVLLLAMVGAVLPSASAMAAEWGISKQVISDGPYAPGDNVEFVVTISCSDPSGTDQTCDNTEMSDVLPDGLVLVSASISSGGGEVDADVESNTVTYTNEDGVGTGDQAQIAITAKIDPDLPYSESGKPIENTATVVSDNAEEKSSSATVTPVVDLDLSAEAGKTIDPDGALAVPGTNATMAVEGTNTSNAPVDTMVVQDPVDPSADPNPFTYLEYTGTGDIEMPENATDVTEEYWDGDSWETLDDSVDPADVQGVRYTFSGDIQPGATATIPVEVQQADAVAELTDPTTVNNDTSTVVSLDGEESEPATADDTYLITPPNTSVTASKSFSPAEVEAGKSTTVTLGATNTGTAVDSLIITEPGPGTDSPFEGDDPLTFTGWGSDSSGAGIVWPADATEATVVYTCADGTEVTESTTTVDTMPATPPETCIVVGFTVEFTGDIVNGAEATIPFTADTDPDQEPDRVSHPNEVQAEVPNTDPATANDELVTLQDRLATDIEKIITPSTIPAAEGQNVVVQLPSSLLPFGEDGSTTEADTFVVQDPVNTDNPGEFWDNFTATGVRSTSVPANATLTVEYWDGQSWQTAPDCPPTHGPATVNCDLPENAQGVRFTYDADDGEGFPPGTEFQPNFTADYTGPADRDEPIENCAASSAAAETVDPTEPVEGCDTVDPFPTDGSGTVDFLDKTLLGDPATVRARTDDQVTGRITWSTGGFSGVDPMAISDIADPESTDISDSFYDAFNLAQIDAIDSSVDPLIEYDAISGVELYNGSKWVQATNSPCTNSNPCDGGMDAVPLTAEEQSSTISARVIYTESPTRPDTSDDPTAPIKGDGVARSVQDDGRHLDLTFQVRDYKRSNTDEPVLGATRGTMYNTDDAGVVNNTARATATYRDRTYTDSDGDTAEILDEPLNVGVKKDWSGGPLSVPPDGTPHEYYPTTEATITGTNESGSKIDRLRIADPGAEDSSDVITADGTKPFDAFTLRGFTAITPPEGTETTTVTLTYDDGSTADFTRDEALALTTSELADVVGVETLFDGLIAPAAAGSMELNLQLRQFDRYTGDPITVDDYSPATNGAIATIDDPGGTDEDKRQAYDDATMDLQDADIDLDVTKTFDPDTITEPNHGADADDTPVTMTITGQPQGPSRSVEMVLTDDDPQFWNQYDFVGFDPSAQLAAPIDQVQVDVLTGGTFSGDPDSPDPVTVDGADWIEGTPSDTFTLPDGVDPDDVQGLRFTFTRADGQIWENPATPKQSVPLDVLRRDDMRSGGPVQHDLASNPNAPGESEPGVASNSVDGTTTGADLIVDPDTGEQVPVSASDSADAQIRYKHAVNGVSVKKDFDGTVTDGSQGPTSTFPMNITITNTGQRPITDPVITDPMPTDDDGAQLKLADTDIPYSYSLSGSDPDPDTPNLPENPDEVSVDQDGDIDSLEFTFPEGSVLEVGQSYQVTVMVNFRFGLPPQTPVDNTVGVTGDRPWDNCEPRLNDETGQCQADADVHPTGTAVISQNKLVKATDDDELAVMVDPDYPDQPAECTPNDDGFYAYPCTPVIAPGHNETWQINMENVGNLPMDQAVLYDRLPTPGDVGSYATSSARGSEWSPTLTKDPPPAITDAPEGATSKVYYSTTQDYCMDDIEDPINHPCPTDDPDSGWVELTPDTSPDVYEDVTAIKVVITMDPENLLDPGDSVSVEGTTTTPAEAPEAGDRSIAWNSAAAGGVAVTADGKEVNMLPTEGAKVGVATATGPLTVHKTAAGAGADYAPDEFTLQVQCTSAADSWLEKDLDPITITVPNGGETEVPNLPYGAECTITEDDSNGQTSLDVGSVTIGESPDAVTLDAVNNYDLGDLELAKTVDSEAVDEDGDPVEYGPFEASVDCSFLGDPVYAEGYGPNDPMVVDLPADGTPAELAGLPINAECTVTETNTGGAASTSMTISQPGEEPVETDGDTAKMTVVANDEGTAGTQLNVENHFDVGSIHLTKEVTGNGADDYGTGPFVFDVVCTFDVDGGGGADAKVVYDDSVSLGGDDPLEATIDDLPVGASCDFTETDNGGATSSEITPNPVTVGADETAEVAATNEFDLGSFSVDKVVENNTGLPDDALGPFEVNADCTYQGADVEIPDGAQRELTPGEPVTYEGLPIGSDCVVTETDDGGATSTTISAQATDGDPGTLTVGPDPAEITVTNVFDPGSVKVDKVIDGEGADFAEGPYEVTLECTFNGTEVDIPGGASRELTPGEPVNYEELPIGAECTTTETEQGQATSVSVDPETVIIGGDDGSQQQVNVSITNTYEVGKFSVQKVVEGDGADFGAGPFEVSTQCSFEGSEIDVPGGATREIEPGDTVTYDGLPVGADCIVTETDDFGATDVEISSSVDGGEPGEVIVPADDVAAAEVTVTNSYDVGTIEVDKKLTGIGSGIYNAGPFEATVDCTFPDSETAIDIPGGATQEFMPGDPAVYEGLPVGAECTVTETDTAGATETTMTVDDGDPIDGTSAKVVVPPNDDGDTTSVEVLATNTFKTSPLVVKKTVDGDGADFAPDMPDSIDDIDSLADLPYEATLNCTFEGEDVPIPGGETRRFGSGVPAVYLGLPDGAECTIAETDDGGATTTTVVPDSGTISEGTEPIAVEVTNTYDLGEFDVEKLVEGDGAEFAGTDFEVTAECTFEGGDIDMSAEGIGGATRTVSPGEPAVYSGLPVGADCIVTETDTGGATTASVSTTVDGGDPGQVKVPPADDDSATVTVTNTFDVGSIEVDKVVNGDAHDVGPFEVSLDCTFDGQTVKIPGGADRKITPDDPVTYSGLPIGAECTVTETDDGGAESKTISTIGEGEPGEVTIGGDPATITVTNTFADDDNTADDSSDGGGTDGSADSGGSDDSNADGGGADGDADGGSGDLPRTGAVIVTWLIVGLLLIAAGASIIRTVRRRE</sequence>
<keyword evidence="2" id="KW-0812">Transmembrane</keyword>
<feature type="region of interest" description="Disordered" evidence="1">
    <location>
        <begin position="2819"/>
        <end position="2900"/>
    </location>
</feature>
<feature type="region of interest" description="Disordered" evidence="1">
    <location>
        <begin position="1605"/>
        <end position="1634"/>
    </location>
</feature>
<evidence type="ECO:0000256" key="1">
    <source>
        <dbReference type="SAM" id="MobiDB-lite"/>
    </source>
</evidence>
<proteinExistence type="predicted"/>
<feature type="compositionally biased region" description="Polar residues" evidence="1">
    <location>
        <begin position="1940"/>
        <end position="1952"/>
    </location>
</feature>
<feature type="compositionally biased region" description="Low complexity" evidence="1">
    <location>
        <begin position="313"/>
        <end position="325"/>
    </location>
</feature>
<reference evidence="5" key="1">
    <citation type="submission" date="2016-10" db="EMBL/GenBank/DDBJ databases">
        <authorList>
            <person name="Varghese N."/>
            <person name="Submissions S."/>
        </authorList>
    </citation>
    <scope>NUCLEOTIDE SEQUENCE [LARGE SCALE GENOMIC DNA]</scope>
    <source>
        <strain evidence="5">DSM 23676</strain>
    </source>
</reference>
<feature type="domain" description="DUF5979" evidence="3">
    <location>
        <begin position="1865"/>
        <end position="1970"/>
    </location>
</feature>
<feature type="compositionally biased region" description="Low complexity" evidence="1">
    <location>
        <begin position="2875"/>
        <end position="2884"/>
    </location>
</feature>
<feature type="region of interest" description="Disordered" evidence="1">
    <location>
        <begin position="313"/>
        <end position="338"/>
    </location>
</feature>
<feature type="region of interest" description="Disordered" evidence="1">
    <location>
        <begin position="1135"/>
        <end position="1154"/>
    </location>
</feature>
<dbReference type="Proteomes" id="UP000199597">
    <property type="component" value="Chromosome I"/>
</dbReference>
<feature type="region of interest" description="Disordered" evidence="1">
    <location>
        <begin position="1415"/>
        <end position="1442"/>
    </location>
</feature>
<feature type="domain" description="DUF5979" evidence="3">
    <location>
        <begin position="1764"/>
        <end position="1859"/>
    </location>
</feature>
<gene>
    <name evidence="4" type="ORF">SAMN04489752_2913</name>
</gene>
<feature type="region of interest" description="Disordered" evidence="1">
    <location>
        <begin position="1700"/>
        <end position="1720"/>
    </location>
</feature>
<feature type="compositionally biased region" description="Polar residues" evidence="1">
    <location>
        <begin position="1365"/>
        <end position="1387"/>
    </location>
</feature>
<dbReference type="EMBL" id="LT629766">
    <property type="protein sequence ID" value="SDS94095.1"/>
    <property type="molecule type" value="Genomic_DNA"/>
</dbReference>
<evidence type="ECO:0000313" key="5">
    <source>
        <dbReference type="Proteomes" id="UP000199597"/>
    </source>
</evidence>
<feature type="domain" description="DUF5979" evidence="3">
    <location>
        <begin position="2534"/>
        <end position="2644"/>
    </location>
</feature>
<feature type="domain" description="DUF5979" evidence="3">
    <location>
        <begin position="2760"/>
        <end position="2858"/>
    </location>
</feature>